<evidence type="ECO:0000256" key="8">
    <source>
        <dbReference type="ARBA" id="ARBA00022989"/>
    </source>
</evidence>
<evidence type="ECO:0000256" key="12">
    <source>
        <dbReference type="RuleBase" id="RU000488"/>
    </source>
</evidence>
<keyword evidence="14" id="KW-1185">Reference proteome</keyword>
<evidence type="ECO:0000313" key="13">
    <source>
        <dbReference type="EMBL" id="KAK6335985.1"/>
    </source>
</evidence>
<dbReference type="InterPro" id="IPR018108">
    <property type="entry name" value="MCP_transmembrane"/>
</dbReference>
<dbReference type="GO" id="GO:0055085">
    <property type="term" value="P:transmembrane transport"/>
    <property type="evidence" value="ECO:0007669"/>
    <property type="project" value="InterPro"/>
</dbReference>
<protein>
    <recommendedName>
        <fullName evidence="3">Mitochondrial thiamine pyrophosphate carrier 1</fullName>
    </recommendedName>
</protein>
<proteinExistence type="inferred from homology"/>
<dbReference type="Proteomes" id="UP001373714">
    <property type="component" value="Unassembled WGS sequence"/>
</dbReference>
<gene>
    <name evidence="13" type="primary">TPC1</name>
    <name evidence="13" type="ORF">TWF730_003358</name>
</gene>
<organism evidence="13 14">
    <name type="scientific">Orbilia blumenaviensis</name>
    <dbReference type="NCBI Taxonomy" id="1796055"/>
    <lineage>
        <taxon>Eukaryota</taxon>
        <taxon>Fungi</taxon>
        <taxon>Dikarya</taxon>
        <taxon>Ascomycota</taxon>
        <taxon>Pezizomycotina</taxon>
        <taxon>Orbiliomycetes</taxon>
        <taxon>Orbiliales</taxon>
        <taxon>Orbiliaceae</taxon>
        <taxon>Orbilia</taxon>
    </lineage>
</organism>
<reference evidence="13 14" key="1">
    <citation type="submission" date="2019-10" db="EMBL/GenBank/DDBJ databases">
        <authorList>
            <person name="Palmer J.M."/>
        </authorList>
    </citation>
    <scope>NUCLEOTIDE SEQUENCE [LARGE SCALE GENOMIC DNA]</scope>
    <source>
        <strain evidence="13 14">TWF730</strain>
    </source>
</reference>
<keyword evidence="7" id="KW-0999">Mitochondrion inner membrane</keyword>
<evidence type="ECO:0000256" key="10">
    <source>
        <dbReference type="ARBA" id="ARBA00023136"/>
    </source>
</evidence>
<comment type="function">
    <text evidence="1">Mitochondrial transporter that mediates uptake of thiamine pyrophosphate (ThPP) into mitochondria.</text>
</comment>
<keyword evidence="10 11" id="KW-0472">Membrane</keyword>
<evidence type="ECO:0000256" key="5">
    <source>
        <dbReference type="ARBA" id="ARBA00022692"/>
    </source>
</evidence>
<dbReference type="PRINTS" id="PR00926">
    <property type="entry name" value="MITOCARRIER"/>
</dbReference>
<accession>A0AAV9U5E2</accession>
<dbReference type="EMBL" id="JAVHNS010000014">
    <property type="protein sequence ID" value="KAK6335985.1"/>
    <property type="molecule type" value="Genomic_DNA"/>
</dbReference>
<comment type="subcellular location">
    <subcellularLocation>
        <location evidence="2">Mitochondrion inner membrane</location>
        <topology evidence="2">Multi-pass membrane protein</topology>
    </subcellularLocation>
</comment>
<dbReference type="PANTHER" id="PTHR24089">
    <property type="entry name" value="SOLUTE CARRIER FAMILY 25"/>
    <property type="match status" value="1"/>
</dbReference>
<keyword evidence="8" id="KW-1133">Transmembrane helix</keyword>
<feature type="repeat" description="Solcar" evidence="11">
    <location>
        <begin position="14"/>
        <end position="135"/>
    </location>
</feature>
<sequence>MMSREKDQAKQRSSSRKTPIIAGAIAGMVSRFCIAPLDVVKIRLQLQPQLLKTTTASAVSGPASAAAAAAKIAGAGATAAAPQTAAVYDGIYGTMRTIVREEGVTALWKGNIPAELLYLTYGAAQFFMYSQAQSYLSTLPLTSHLPQTFINTISGGLAGGMATSFTYPFDLLRTRFAASKGRSGSSQRVYSGLGVAIRGIFRDEGVKGFYRGGGAALAQIVPYMGLFFGSYEGVKKGLGSFVVTTRGNQDSANGSRGDTTHPVLAWMLSTFWALGGVDAISGVMGGVFAKTGVFPLDTIRKRLQVQGPTRGKYVHGDIPAYRGIVGCGKDVVAREGWRGLYRGLTVSLLKAGPASAVTMWTYGRTVEVIGWLEGREG</sequence>
<keyword evidence="9" id="KW-0496">Mitochondrion</keyword>
<comment type="caution">
    <text evidence="13">The sequence shown here is derived from an EMBL/GenBank/DDBJ whole genome shotgun (WGS) entry which is preliminary data.</text>
</comment>
<feature type="repeat" description="Solcar" evidence="11">
    <location>
        <begin position="273"/>
        <end position="368"/>
    </location>
</feature>
<evidence type="ECO:0000256" key="9">
    <source>
        <dbReference type="ARBA" id="ARBA00023128"/>
    </source>
</evidence>
<evidence type="ECO:0000256" key="1">
    <source>
        <dbReference type="ARBA" id="ARBA00002238"/>
    </source>
</evidence>
<dbReference type="PROSITE" id="PS50920">
    <property type="entry name" value="SOLCAR"/>
    <property type="match status" value="3"/>
</dbReference>
<dbReference type="InterPro" id="IPR023395">
    <property type="entry name" value="MCP_dom_sf"/>
</dbReference>
<keyword evidence="4 12" id="KW-0813">Transport</keyword>
<evidence type="ECO:0000256" key="11">
    <source>
        <dbReference type="PROSITE-ProRule" id="PRU00282"/>
    </source>
</evidence>
<evidence type="ECO:0000256" key="6">
    <source>
        <dbReference type="ARBA" id="ARBA00022737"/>
    </source>
</evidence>
<dbReference type="AlphaFoldDB" id="A0AAV9U5E2"/>
<keyword evidence="6" id="KW-0677">Repeat</keyword>
<dbReference type="Gene3D" id="1.50.40.10">
    <property type="entry name" value="Mitochondrial carrier domain"/>
    <property type="match status" value="1"/>
</dbReference>
<evidence type="ECO:0000256" key="4">
    <source>
        <dbReference type="ARBA" id="ARBA00022448"/>
    </source>
</evidence>
<evidence type="ECO:0000313" key="14">
    <source>
        <dbReference type="Proteomes" id="UP001373714"/>
    </source>
</evidence>
<dbReference type="InterPro" id="IPR002067">
    <property type="entry name" value="MCP"/>
</dbReference>
<dbReference type="GO" id="GO:0005743">
    <property type="term" value="C:mitochondrial inner membrane"/>
    <property type="evidence" value="ECO:0007669"/>
    <property type="project" value="UniProtKB-SubCell"/>
</dbReference>
<evidence type="ECO:0000256" key="7">
    <source>
        <dbReference type="ARBA" id="ARBA00022792"/>
    </source>
</evidence>
<evidence type="ECO:0000256" key="3">
    <source>
        <dbReference type="ARBA" id="ARBA00021935"/>
    </source>
</evidence>
<feature type="repeat" description="Solcar" evidence="11">
    <location>
        <begin position="146"/>
        <end position="237"/>
    </location>
</feature>
<evidence type="ECO:0000256" key="2">
    <source>
        <dbReference type="ARBA" id="ARBA00004448"/>
    </source>
</evidence>
<name>A0AAV9U5E2_9PEZI</name>
<dbReference type="SUPFAM" id="SSF103506">
    <property type="entry name" value="Mitochondrial carrier"/>
    <property type="match status" value="1"/>
</dbReference>
<keyword evidence="5 11" id="KW-0812">Transmembrane</keyword>
<dbReference type="Pfam" id="PF00153">
    <property type="entry name" value="Mito_carr"/>
    <property type="match status" value="3"/>
</dbReference>
<comment type="similarity">
    <text evidence="12">Belongs to the mitochondrial carrier (TC 2.A.29) family.</text>
</comment>